<dbReference type="EMBL" id="KE652687">
    <property type="protein sequence ID" value="EQL00813.1"/>
    <property type="molecule type" value="Genomic_DNA"/>
</dbReference>
<dbReference type="AlphaFoldDB" id="T5AG66"/>
<gene>
    <name evidence="2" type="ORF">OCS_03467</name>
</gene>
<reference evidence="2 3" key="1">
    <citation type="journal article" date="2013" name="Chin. Sci. Bull.">
        <title>Genome survey uncovers the secrets of sex and lifestyle in caterpillar fungus.</title>
        <authorList>
            <person name="Hu X."/>
            <person name="Zhang Y."/>
            <person name="Xiao G."/>
            <person name="Zheng P."/>
            <person name="Xia Y."/>
            <person name="Zhang X."/>
            <person name="St Leger R.J."/>
            <person name="Liu X."/>
            <person name="Wang C."/>
        </authorList>
    </citation>
    <scope>NUCLEOTIDE SEQUENCE [LARGE SCALE GENOMIC DNA]</scope>
    <source>
        <strain evidence="3">Co18 / CGMCC 3.14243</strain>
        <tissue evidence="2">Fruit-body</tissue>
    </source>
</reference>
<evidence type="ECO:0000256" key="1">
    <source>
        <dbReference type="SAM" id="MobiDB-lite"/>
    </source>
</evidence>
<evidence type="ECO:0000313" key="2">
    <source>
        <dbReference type="EMBL" id="EQL00813.1"/>
    </source>
</evidence>
<dbReference type="Proteomes" id="UP000019374">
    <property type="component" value="Unassembled WGS sequence"/>
</dbReference>
<feature type="region of interest" description="Disordered" evidence="1">
    <location>
        <begin position="63"/>
        <end position="127"/>
    </location>
</feature>
<evidence type="ECO:0000313" key="3">
    <source>
        <dbReference type="Proteomes" id="UP000019374"/>
    </source>
</evidence>
<organism evidence="2 3">
    <name type="scientific">Ophiocordyceps sinensis (strain Co18 / CGMCC 3.14243)</name>
    <name type="common">Yarsagumba caterpillar fungus</name>
    <name type="synonym">Hirsutella sinensis</name>
    <dbReference type="NCBI Taxonomy" id="911162"/>
    <lineage>
        <taxon>Eukaryota</taxon>
        <taxon>Fungi</taxon>
        <taxon>Dikarya</taxon>
        <taxon>Ascomycota</taxon>
        <taxon>Pezizomycotina</taxon>
        <taxon>Sordariomycetes</taxon>
        <taxon>Hypocreomycetidae</taxon>
        <taxon>Hypocreales</taxon>
        <taxon>Ophiocordycipitaceae</taxon>
        <taxon>Ophiocordyceps</taxon>
    </lineage>
</organism>
<dbReference type="eggNOG" id="ENOG502SYDX">
    <property type="taxonomic scope" value="Eukaryota"/>
</dbReference>
<protein>
    <submittedName>
        <fullName evidence="2">Uncharacterized protein</fullName>
    </submittedName>
</protein>
<sequence>MDMQSQQAPAPAMTQVPAQPVHHQLQDHTISQLIQHVGAVLQPRPEPEPQPLASALTPCQGIKQADNERPSPECHVRGDVGESLGGCSEPDESLGRWLDSPHASQDSGPVAAGLATTPSVFTPHDGEQSMEGLIRSFCDPENQRLMKPRFSVQDLSADEAMLAHQSTLTQTRRFPALFATAATASAALGSFQSLFQKPEGDATTPLDDDTFPATDEAMAAAVERVFDAICDWTHVLEWKSTLSRDAKSRVTEALMARSHGRGDPESLRPTDEELRGILPAIEVQQQRILGQTPSDQTMEWISWGIVEAAIISQQGNTQLPCWCEADGG</sequence>
<name>T5AG66_OPHSC</name>
<proteinExistence type="predicted"/>
<dbReference type="HOGENOM" id="CLU_847586_0_0_1"/>
<dbReference type="OrthoDB" id="4814848at2759"/>
<feature type="compositionally biased region" description="Basic and acidic residues" evidence="1">
    <location>
        <begin position="65"/>
        <end position="80"/>
    </location>
</feature>
<accession>T5AG66</accession>
<feature type="region of interest" description="Disordered" evidence="1">
    <location>
        <begin position="1"/>
        <end position="23"/>
    </location>
</feature>